<dbReference type="InterPro" id="IPR006311">
    <property type="entry name" value="TAT_signal"/>
</dbReference>
<sequence>MFRRNGARRGVRRGVLGLLALVAAALAVPAATDMSTASAATPRAALVKEGHVDLFLTSELASALRGAGITPYAVVPTTAMTNWDVPVFRIPLRGGELQRNPYSGNFAGGWLHFDRGGLGFRMGDRRIEFSRFDADLTRGEIRAVVNGEHSSSFPVFTFRVNADQVSFSAPVVSIDGVGLRFTPEAQVLFNAAFGRQVLNGDIDAGNYSARAVLSNS</sequence>
<gene>
    <name evidence="2" type="ORF">GTS_03230</name>
</gene>
<evidence type="ECO:0000313" key="3">
    <source>
        <dbReference type="Proteomes" id="UP000298860"/>
    </source>
</evidence>
<proteinExistence type="predicted"/>
<name>A0A4D4J0L2_9PSEU</name>
<dbReference type="EMBL" id="BJFL01000001">
    <property type="protein sequence ID" value="GDY28690.1"/>
    <property type="molecule type" value="Genomic_DNA"/>
</dbReference>
<protein>
    <recommendedName>
        <fullName evidence="4">Htaa domain-containing protein</fullName>
    </recommendedName>
</protein>
<accession>A0A4D4J0L2</accession>
<evidence type="ECO:0000256" key="1">
    <source>
        <dbReference type="SAM" id="SignalP"/>
    </source>
</evidence>
<dbReference type="Proteomes" id="UP000298860">
    <property type="component" value="Unassembled WGS sequence"/>
</dbReference>
<feature type="signal peptide" evidence="1">
    <location>
        <begin position="1"/>
        <end position="39"/>
    </location>
</feature>
<feature type="chain" id="PRO_5021008932" description="Htaa domain-containing protein" evidence="1">
    <location>
        <begin position="40"/>
        <end position="216"/>
    </location>
</feature>
<dbReference type="PROSITE" id="PS51318">
    <property type="entry name" value="TAT"/>
    <property type="match status" value="1"/>
</dbReference>
<dbReference type="AlphaFoldDB" id="A0A4D4J0L2"/>
<organism evidence="2 3">
    <name type="scientific">Gandjariella thermophila</name>
    <dbReference type="NCBI Taxonomy" id="1931992"/>
    <lineage>
        <taxon>Bacteria</taxon>
        <taxon>Bacillati</taxon>
        <taxon>Actinomycetota</taxon>
        <taxon>Actinomycetes</taxon>
        <taxon>Pseudonocardiales</taxon>
        <taxon>Pseudonocardiaceae</taxon>
        <taxon>Gandjariella</taxon>
    </lineage>
</organism>
<keyword evidence="1" id="KW-0732">Signal</keyword>
<comment type="caution">
    <text evidence="2">The sequence shown here is derived from an EMBL/GenBank/DDBJ whole genome shotgun (WGS) entry which is preliminary data.</text>
</comment>
<keyword evidence="3" id="KW-1185">Reference proteome</keyword>
<evidence type="ECO:0000313" key="2">
    <source>
        <dbReference type="EMBL" id="GDY28690.1"/>
    </source>
</evidence>
<reference evidence="3" key="1">
    <citation type="submission" date="2019-04" db="EMBL/GenBank/DDBJ databases">
        <title>Draft genome sequence of Pseudonocardiaceae bacterium SL3-2-4.</title>
        <authorList>
            <person name="Ningsih F."/>
            <person name="Yokota A."/>
            <person name="Sakai Y."/>
            <person name="Nanatani K."/>
            <person name="Yabe S."/>
            <person name="Oetari A."/>
            <person name="Sjamsuridzal W."/>
        </authorList>
    </citation>
    <scope>NUCLEOTIDE SEQUENCE [LARGE SCALE GENOMIC DNA]</scope>
    <source>
        <strain evidence="3">SL3-2-4</strain>
    </source>
</reference>
<evidence type="ECO:0008006" key="4">
    <source>
        <dbReference type="Google" id="ProtNLM"/>
    </source>
</evidence>